<gene>
    <name evidence="1" type="ORF">BHE75_00571</name>
</gene>
<dbReference type="AlphaFoldDB" id="A0A1S1H917"/>
<comment type="caution">
    <text evidence="1">The sequence shown here is derived from an EMBL/GenBank/DDBJ whole genome shotgun (WGS) entry which is preliminary data.</text>
</comment>
<sequence length="198" mass="20982">MAHGSAPVKHPSVSRMSSAAYRDAVAQIIRRVQKDHGLNDGQLATRLACSASTIRNARTGATNLDAAILINIERQFGPGAIDPYLALANARAIPIEPPALDAPPTLAIVEALHRLIETQTPDSDGGGSTTPRELLAILKELRGARSAFDALILIADPPPASGEKGFRHKNPKRLAVVRTEGDDVAHARIFESRAGLGQ</sequence>
<evidence type="ECO:0000313" key="1">
    <source>
        <dbReference type="EMBL" id="OHT18597.1"/>
    </source>
</evidence>
<proteinExistence type="predicted"/>
<keyword evidence="2" id="KW-1185">Reference proteome</keyword>
<dbReference type="SUPFAM" id="SSF47413">
    <property type="entry name" value="lambda repressor-like DNA-binding domains"/>
    <property type="match status" value="1"/>
</dbReference>
<dbReference type="GO" id="GO:0003677">
    <property type="term" value="F:DNA binding"/>
    <property type="evidence" value="ECO:0007669"/>
    <property type="project" value="InterPro"/>
</dbReference>
<name>A0A1S1H917_9SPHN</name>
<organism evidence="1 2">
    <name type="scientific">Edaphosphingomonas haloaromaticamans</name>
    <dbReference type="NCBI Taxonomy" id="653954"/>
    <lineage>
        <taxon>Bacteria</taxon>
        <taxon>Pseudomonadati</taxon>
        <taxon>Pseudomonadota</taxon>
        <taxon>Alphaproteobacteria</taxon>
        <taxon>Sphingomonadales</taxon>
        <taxon>Rhizorhabdaceae</taxon>
        <taxon>Edaphosphingomonas</taxon>
    </lineage>
</organism>
<accession>A0A1S1H917</accession>
<reference evidence="1 2" key="1">
    <citation type="submission" date="2016-09" db="EMBL/GenBank/DDBJ databases">
        <title>Metabolic pathway, cell adaptation mechanisms and a novel monoxygenase revealed through proteogenomic-transcription analysis of a Sphingomonas haloaromaticamans strain degrading the fungicide ortho-phenylphenol.</title>
        <authorList>
            <person name="Perruchon C."/>
            <person name="Papadopoulou E.S."/>
            <person name="Rousidou C."/>
            <person name="Vasileiadis S."/>
            <person name="Tanou G."/>
            <person name="Amoutzias G."/>
            <person name="Molassiotis A."/>
            <person name="Karpouzas D.G."/>
        </authorList>
    </citation>
    <scope>NUCLEOTIDE SEQUENCE [LARGE SCALE GENOMIC DNA]</scope>
    <source>
        <strain evidence="1 2">P3</strain>
    </source>
</reference>
<dbReference type="InterPro" id="IPR010982">
    <property type="entry name" value="Lambda_DNA-bd_dom_sf"/>
</dbReference>
<dbReference type="Proteomes" id="UP000179467">
    <property type="component" value="Unassembled WGS sequence"/>
</dbReference>
<protein>
    <submittedName>
        <fullName evidence="1">Uncharacterized protein</fullName>
    </submittedName>
</protein>
<evidence type="ECO:0000313" key="2">
    <source>
        <dbReference type="Proteomes" id="UP000179467"/>
    </source>
</evidence>
<dbReference type="EMBL" id="MIPT01000001">
    <property type="protein sequence ID" value="OHT18597.1"/>
    <property type="molecule type" value="Genomic_DNA"/>
</dbReference>